<dbReference type="InterPro" id="IPR040144">
    <property type="entry name" value="RAP1GDS1"/>
</dbReference>
<dbReference type="AlphaFoldDB" id="A0A0A1TQG5"/>
<reference evidence="2 3" key="1">
    <citation type="journal article" date="2015" name="Genome Announc.">
        <title>Draft Genome Sequence and Gene Annotation of the Entomopathogenic Fungus Verticillium hemipterigenum.</title>
        <authorList>
            <person name="Horn F."/>
            <person name="Habel A."/>
            <person name="Scharf D.H."/>
            <person name="Dworschak J."/>
            <person name="Brakhage A.A."/>
            <person name="Guthke R."/>
            <person name="Hertweck C."/>
            <person name="Linde J."/>
        </authorList>
    </citation>
    <scope>NUCLEOTIDE SEQUENCE [LARGE SCALE GENOMIC DNA]</scope>
</reference>
<dbReference type="OrthoDB" id="26149at2759"/>
<dbReference type="GO" id="GO:0005085">
    <property type="term" value="F:guanyl-nucleotide exchange factor activity"/>
    <property type="evidence" value="ECO:0007669"/>
    <property type="project" value="InterPro"/>
</dbReference>
<dbReference type="InterPro" id="IPR016024">
    <property type="entry name" value="ARM-type_fold"/>
</dbReference>
<dbReference type="InterPro" id="IPR011989">
    <property type="entry name" value="ARM-like"/>
</dbReference>
<dbReference type="HOGENOM" id="CLU_026731_0_0_1"/>
<organism evidence="2 3">
    <name type="scientific">[Torrubiella] hemipterigena</name>
    <dbReference type="NCBI Taxonomy" id="1531966"/>
    <lineage>
        <taxon>Eukaryota</taxon>
        <taxon>Fungi</taxon>
        <taxon>Dikarya</taxon>
        <taxon>Ascomycota</taxon>
        <taxon>Pezizomycotina</taxon>
        <taxon>Sordariomycetes</taxon>
        <taxon>Hypocreomycetidae</taxon>
        <taxon>Hypocreales</taxon>
        <taxon>Clavicipitaceae</taxon>
        <taxon>Clavicipitaceae incertae sedis</taxon>
        <taxon>'Torrubiella' clade</taxon>
    </lineage>
</organism>
<keyword evidence="3" id="KW-1185">Reference proteome</keyword>
<evidence type="ECO:0000313" key="2">
    <source>
        <dbReference type="EMBL" id="CEJ93973.1"/>
    </source>
</evidence>
<gene>
    <name evidence="2" type="ORF">VHEMI09530</name>
</gene>
<accession>A0A0A1TQG5</accession>
<dbReference type="SUPFAM" id="SSF48371">
    <property type="entry name" value="ARM repeat"/>
    <property type="match status" value="1"/>
</dbReference>
<sequence>MTPNDLELLLKREGETLPDEKDNVDVGVERRVALLKDVLEACNTAKDTASPDLEILAEKLGDGSRTVNWRKPYGESGILAFFLDILGEDSSSTTLKTQALRISGNSCADTDSNRARVVDGNKLSNIAKQLDDLNLVKFAVPVLYNIMIDYEPAQKLASESGLSARLLKLLSASTIKSYMPVVPYVCKILALVVGQQPSPSSASEEDSQAANVLLKLALGAETRDDGEEFSSVVSVALAYLATEDESKAHPIADPELDLFLEAFYHAQTNFKIEEEEEDSAEALKQLNTSLMNVLADITSQDSFSESHNLESAVSQTFLAWLHHDLPMLRAAACLALGNLSRSDEASTALVSKYNAHEALVDILTNSSTRDGQLLHASMSFLKNLAIPAQNKAKLSGLLEPNGLPRIYALDTVPQVQFAAISLTRLLLLNCAENIAKMCRRGQSGETPLETAVALFGRSDAEPTKMEAARSAGTICRGLHSLPVKEMLSSSSSVTDNKDLVESITTSGNEDSLLRHAFYQSHTGIIKLLAFLITQDKWPVLRSEAWFVFALMARSADGALVVADVLKQDGALAVLSTTITGCKPSSEIVQDVTDEADGENKGELATPQSLGLGPQQVPAGPKADTGPVDQENALVMCTELENNWKKEEFVGLDKSEIQVLVKEGTELVAAYKAKQ</sequence>
<dbReference type="STRING" id="1531966.A0A0A1TQG5"/>
<dbReference type="PANTHER" id="PTHR10957">
    <property type="entry name" value="RAP1 GTPASE-GDP DISSOCIATION STIMULATOR 1"/>
    <property type="match status" value="1"/>
</dbReference>
<dbReference type="EMBL" id="CDHN01000006">
    <property type="protein sequence ID" value="CEJ93973.1"/>
    <property type="molecule type" value="Genomic_DNA"/>
</dbReference>
<dbReference type="Gene3D" id="1.25.10.10">
    <property type="entry name" value="Leucine-rich Repeat Variant"/>
    <property type="match status" value="2"/>
</dbReference>
<evidence type="ECO:0000256" key="1">
    <source>
        <dbReference type="SAM" id="MobiDB-lite"/>
    </source>
</evidence>
<evidence type="ECO:0000313" key="3">
    <source>
        <dbReference type="Proteomes" id="UP000039046"/>
    </source>
</evidence>
<dbReference type="Proteomes" id="UP000039046">
    <property type="component" value="Unassembled WGS sequence"/>
</dbReference>
<protein>
    <submittedName>
        <fullName evidence="2">Uncharacterized protein</fullName>
    </submittedName>
</protein>
<name>A0A0A1TQG5_9HYPO</name>
<feature type="region of interest" description="Disordered" evidence="1">
    <location>
        <begin position="593"/>
        <end position="626"/>
    </location>
</feature>
<proteinExistence type="predicted"/>